<reference evidence="1 2" key="1">
    <citation type="submission" date="2015-10" db="EMBL/GenBank/DDBJ databases">
        <title>Large-scale maps of variable infection efficiencies in aquatic Bacteriodetes phage-host model systems.</title>
        <authorList>
            <person name="Holmfeldt K."/>
            <person name="Solonenko N."/>
            <person name="Howard-Varona C."/>
            <person name="Moreno M."/>
            <person name="Malmstrom R.R."/>
            <person name="Blow M.J."/>
            <person name="Sullivan M.B."/>
        </authorList>
    </citation>
    <scope>NUCLEOTIDE SEQUENCE [LARGE SCALE GENOMIC DNA]</scope>
</reference>
<gene>
    <name evidence="1" type="ORF">Phi17218_114</name>
</gene>
<name>A0A0S2MX81_9CAUD</name>
<evidence type="ECO:0000313" key="2">
    <source>
        <dbReference type="Proteomes" id="UP000226403"/>
    </source>
</evidence>
<protein>
    <recommendedName>
        <fullName evidence="3">Lipoprotein</fullName>
    </recommendedName>
</protein>
<evidence type="ECO:0000313" key="1">
    <source>
        <dbReference type="EMBL" id="ALO80517.1"/>
    </source>
</evidence>
<dbReference type="EMBL" id="KT962247">
    <property type="protein sequence ID" value="ALO80517.1"/>
    <property type="molecule type" value="Genomic_DNA"/>
</dbReference>
<accession>A0A0S2MX81</accession>
<organism evidence="1 2">
    <name type="scientific">Cellulophaga phage phi17:2_18</name>
    <dbReference type="NCBI Taxonomy" id="1747283"/>
    <lineage>
        <taxon>Viruses</taxon>
        <taxon>Duplodnaviria</taxon>
        <taxon>Heunggongvirae</taxon>
        <taxon>Uroviricota</taxon>
        <taxon>Caudoviricetes</taxon>
        <taxon>Lightbulbvirus</taxon>
        <taxon>Lightbulbvirus Cba172</taxon>
    </lineage>
</organism>
<evidence type="ECO:0008006" key="3">
    <source>
        <dbReference type="Google" id="ProtNLM"/>
    </source>
</evidence>
<proteinExistence type="predicted"/>
<dbReference type="Proteomes" id="UP000226403">
    <property type="component" value="Segment"/>
</dbReference>
<sequence length="149" mass="16775">MVLLFLDGWLDLMEIKNKIMKTLLTILTILILLSCGKHETQYEELNISFTVPAFLDKCGEPVEAILVINGVLHQSKLNVIAGGWKMDGILVEDGKSTITKLVLIDEQGTELYTAVGYMDRYRFDLINDRNPMRVLRYTKIGVGVAVICL</sequence>